<evidence type="ECO:0000313" key="2">
    <source>
        <dbReference type="Proteomes" id="UP000290985"/>
    </source>
</evidence>
<dbReference type="OrthoDB" id="395330at2"/>
<accession>A0A449B199</accession>
<gene>
    <name evidence="1" type="ORF">NCTC10181_00193</name>
</gene>
<dbReference type="Gene3D" id="3.40.50.11110">
    <property type="entry name" value="Sialyltransferase, C-terminal GT-B Rossman nucleotide-binding domain"/>
    <property type="match status" value="1"/>
</dbReference>
<proteinExistence type="predicted"/>
<dbReference type="AlphaFoldDB" id="A0A449B199"/>
<sequence length="540" mass="63528">MKQEIQSQQTLNFQKFNNEIIDSANNEYPSVFISRNASQFFISSFIAMVAQLQLINKQETKNSYNDVVYLIDSDVNSYQKTLENQSQRFNFEHLLAKYGDVALKNYQQNFNIKPGQLLLLDNSKYLDDFRFVDYSIIPRKLEELQAYLKPYLDRGVKLFDFYIPDISFTALKPEVRDFMLAHANKIVILSDGNAQPYKFINDNYIKWVKNQKTHFSKEELLKAWDSLKTTNPQKIDYHHFYTLEDKFKIYNLSGKYDKSFNDQLEQEGFEWAKINVYDYPLNYLNVTKDLPQLNQDEFLSDYNKLVNLHNKKLDDLIVDGKQNLDKTKKNLVFVGSSLFRQDKDGPWRIKSDTLSRKELHAYFNKILELYPPEQYNYFYKLHPVYKGNQALEYIKEFTNGHEKEAIILDPSISWENMLALDMQALENNESILFEKNDFASGKFKTKLFGIQPTSTVLLATIVMLQAQFKIPLEKAMLFVDPNNFPISDTFNIIKRDFHYSGTQGQEANRKELYTVYKHFIDTGLFPALDLFPAMSEFLKK</sequence>
<evidence type="ECO:0000313" key="1">
    <source>
        <dbReference type="EMBL" id="VEU74356.1"/>
    </source>
</evidence>
<organism evidence="1 2">
    <name type="scientific">Mycoplasmopsis citelli</name>
    <dbReference type="NCBI Taxonomy" id="171281"/>
    <lineage>
        <taxon>Bacteria</taxon>
        <taxon>Bacillati</taxon>
        <taxon>Mycoplasmatota</taxon>
        <taxon>Mycoplasmoidales</taxon>
        <taxon>Metamycoplasmataceae</taxon>
        <taxon>Mycoplasmopsis</taxon>
    </lineage>
</organism>
<dbReference type="Proteomes" id="UP000290985">
    <property type="component" value="Chromosome"/>
</dbReference>
<name>A0A449B199_9BACT</name>
<dbReference type="RefSeq" id="WP_129725197.1">
    <property type="nucleotide sequence ID" value="NZ_LR215036.1"/>
</dbReference>
<keyword evidence="2" id="KW-1185">Reference proteome</keyword>
<dbReference type="EMBL" id="LR215036">
    <property type="protein sequence ID" value="VEU74356.1"/>
    <property type="molecule type" value="Genomic_DNA"/>
</dbReference>
<protein>
    <submittedName>
        <fullName evidence="1">Uncharacterized protein</fullName>
    </submittedName>
</protein>
<reference evidence="1 2" key="1">
    <citation type="submission" date="2019-01" db="EMBL/GenBank/DDBJ databases">
        <authorList>
            <consortium name="Pathogen Informatics"/>
        </authorList>
    </citation>
    <scope>NUCLEOTIDE SEQUENCE [LARGE SCALE GENOMIC DNA]</scope>
    <source>
        <strain evidence="1 2">NCTC10181</strain>
    </source>
</reference>
<dbReference type="KEGG" id="mcit:NCTC10181_00193"/>